<evidence type="ECO:0000313" key="2">
    <source>
        <dbReference type="Proteomes" id="UP001497516"/>
    </source>
</evidence>
<dbReference type="AlphaFoldDB" id="A0AAV2DX96"/>
<gene>
    <name evidence="1" type="ORF">LTRI10_LOCUS19759</name>
</gene>
<sequence>MESSRTSLPAASPPTAGLRHQVQEALKMMDQFLSIPLVTSMNDQTIVWLGSACKTLETLRINIPPLSAADMTFLRTVGKDLLERGKAVEPALQVARASTMPTLPKGLNKCDVRKQLGSPLTPLVWR</sequence>
<proteinExistence type="predicted"/>
<organism evidence="1 2">
    <name type="scientific">Linum trigynum</name>
    <dbReference type="NCBI Taxonomy" id="586398"/>
    <lineage>
        <taxon>Eukaryota</taxon>
        <taxon>Viridiplantae</taxon>
        <taxon>Streptophyta</taxon>
        <taxon>Embryophyta</taxon>
        <taxon>Tracheophyta</taxon>
        <taxon>Spermatophyta</taxon>
        <taxon>Magnoliopsida</taxon>
        <taxon>eudicotyledons</taxon>
        <taxon>Gunneridae</taxon>
        <taxon>Pentapetalae</taxon>
        <taxon>rosids</taxon>
        <taxon>fabids</taxon>
        <taxon>Malpighiales</taxon>
        <taxon>Linaceae</taxon>
        <taxon>Linum</taxon>
    </lineage>
</organism>
<reference evidence="1 2" key="1">
    <citation type="submission" date="2024-04" db="EMBL/GenBank/DDBJ databases">
        <authorList>
            <person name="Fracassetti M."/>
        </authorList>
    </citation>
    <scope>NUCLEOTIDE SEQUENCE [LARGE SCALE GENOMIC DNA]</scope>
</reference>
<dbReference type="EMBL" id="OZ034816">
    <property type="protein sequence ID" value="CAL1378159.1"/>
    <property type="molecule type" value="Genomic_DNA"/>
</dbReference>
<dbReference type="Proteomes" id="UP001497516">
    <property type="component" value="Chromosome 3"/>
</dbReference>
<protein>
    <submittedName>
        <fullName evidence="1">Uncharacterized protein</fullName>
    </submittedName>
</protein>
<accession>A0AAV2DX96</accession>
<name>A0AAV2DX96_9ROSI</name>
<keyword evidence="2" id="KW-1185">Reference proteome</keyword>
<evidence type="ECO:0000313" key="1">
    <source>
        <dbReference type="EMBL" id="CAL1378159.1"/>
    </source>
</evidence>